<dbReference type="Gene3D" id="3.30.50.10">
    <property type="entry name" value="Erythroid Transcription Factor GATA-1, subunit A"/>
    <property type="match status" value="1"/>
</dbReference>
<dbReference type="HAMAP" id="MF_00649">
    <property type="entry name" value="DNA_gyrase_inhibitor_YacG"/>
    <property type="match status" value="1"/>
</dbReference>
<keyword evidence="1 3" id="KW-0479">Metal-binding</keyword>
<dbReference type="GO" id="GO:0006355">
    <property type="term" value="P:regulation of DNA-templated transcription"/>
    <property type="evidence" value="ECO:0007669"/>
    <property type="project" value="InterPro"/>
</dbReference>
<dbReference type="SUPFAM" id="SSF57716">
    <property type="entry name" value="Glucocorticoid receptor-like (DNA-binding domain)"/>
    <property type="match status" value="1"/>
</dbReference>
<sequence>MTSGTCIHVKCPTCKKQVAWGYEQLFKPFCSERCKLIDLGEWFMENKVIPGEAVSDDEPEQ</sequence>
<dbReference type="InterPro" id="IPR013088">
    <property type="entry name" value="Znf_NHR/GATA"/>
</dbReference>
<dbReference type="PANTHER" id="PTHR36150">
    <property type="entry name" value="DNA GYRASE INHIBITOR YACG"/>
    <property type="match status" value="1"/>
</dbReference>
<feature type="binding site" evidence="3">
    <location>
        <position position="11"/>
    </location>
    <ligand>
        <name>Zn(2+)</name>
        <dbReference type="ChEBI" id="CHEBI:29105"/>
    </ligand>
</feature>
<evidence type="ECO:0000313" key="4">
    <source>
        <dbReference type="EMBL" id="SJM94086.1"/>
    </source>
</evidence>
<comment type="cofactor">
    <cofactor evidence="3">
        <name>Zn(2+)</name>
        <dbReference type="ChEBI" id="CHEBI:29105"/>
    </cofactor>
    <text evidence="3">Binds 1 zinc ion.</text>
</comment>
<dbReference type="GO" id="GO:0008657">
    <property type="term" value="F:DNA topoisomerase type II (double strand cut, ATP-hydrolyzing) inhibitor activity"/>
    <property type="evidence" value="ECO:0007669"/>
    <property type="project" value="UniProtKB-UniRule"/>
</dbReference>
<dbReference type="GO" id="GO:0008270">
    <property type="term" value="F:zinc ion binding"/>
    <property type="evidence" value="ECO:0007669"/>
    <property type="project" value="UniProtKB-UniRule"/>
</dbReference>
<proteinExistence type="inferred from homology"/>
<feature type="binding site" evidence="3">
    <location>
        <position position="30"/>
    </location>
    <ligand>
        <name>Zn(2+)</name>
        <dbReference type="ChEBI" id="CHEBI:29105"/>
    </ligand>
</feature>
<protein>
    <recommendedName>
        <fullName evidence="3">DNA gyrase inhibitor YacG</fullName>
    </recommendedName>
</protein>
<feature type="binding site" evidence="3">
    <location>
        <position position="34"/>
    </location>
    <ligand>
        <name>Zn(2+)</name>
        <dbReference type="ChEBI" id="CHEBI:29105"/>
    </ligand>
</feature>
<evidence type="ECO:0000256" key="1">
    <source>
        <dbReference type="ARBA" id="ARBA00022723"/>
    </source>
</evidence>
<dbReference type="Pfam" id="PF03884">
    <property type="entry name" value="YacG"/>
    <property type="match status" value="1"/>
</dbReference>
<dbReference type="PANTHER" id="PTHR36150:SF1">
    <property type="entry name" value="DNA GYRASE INHIBITOR YACG"/>
    <property type="match status" value="1"/>
</dbReference>
<evidence type="ECO:0000313" key="5">
    <source>
        <dbReference type="Proteomes" id="UP000195667"/>
    </source>
</evidence>
<feature type="binding site" evidence="3">
    <location>
        <position position="14"/>
    </location>
    <ligand>
        <name>Zn(2+)</name>
        <dbReference type="ChEBI" id="CHEBI:29105"/>
    </ligand>
</feature>
<evidence type="ECO:0000256" key="2">
    <source>
        <dbReference type="ARBA" id="ARBA00022833"/>
    </source>
</evidence>
<keyword evidence="2 3" id="KW-0862">Zinc</keyword>
<dbReference type="Proteomes" id="UP000195667">
    <property type="component" value="Unassembled WGS sequence"/>
</dbReference>
<dbReference type="RefSeq" id="WP_176371112.1">
    <property type="nucleotide sequence ID" value="NZ_FUKI01000126.1"/>
</dbReference>
<keyword evidence="5" id="KW-1185">Reference proteome</keyword>
<evidence type="ECO:0000256" key="3">
    <source>
        <dbReference type="HAMAP-Rule" id="MF_00649"/>
    </source>
</evidence>
<reference evidence="5" key="1">
    <citation type="submission" date="2017-02" db="EMBL/GenBank/DDBJ databases">
        <authorList>
            <person name="Daims H."/>
        </authorList>
    </citation>
    <scope>NUCLEOTIDE SEQUENCE [LARGE SCALE GENOMIC DNA]</scope>
</reference>
<dbReference type="AlphaFoldDB" id="A0A1R4HCZ0"/>
<name>A0A1R4HCZ0_9GAMM</name>
<dbReference type="InterPro" id="IPR005584">
    <property type="entry name" value="DNA_gyrase_inhibitor_YacG"/>
</dbReference>
<comment type="similarity">
    <text evidence="3">Belongs to the DNA gyrase inhibitor YacG family.</text>
</comment>
<organism evidence="4 5">
    <name type="scientific">Crenothrix polyspora</name>
    <dbReference type="NCBI Taxonomy" id="360316"/>
    <lineage>
        <taxon>Bacteria</taxon>
        <taxon>Pseudomonadati</taxon>
        <taxon>Pseudomonadota</taxon>
        <taxon>Gammaproteobacteria</taxon>
        <taxon>Methylococcales</taxon>
        <taxon>Crenotrichaceae</taxon>
        <taxon>Crenothrix</taxon>
    </lineage>
</organism>
<dbReference type="EMBL" id="FUKI01000126">
    <property type="protein sequence ID" value="SJM94086.1"/>
    <property type="molecule type" value="Genomic_DNA"/>
</dbReference>
<comment type="subunit">
    <text evidence="3">Interacts with GyrB.</text>
</comment>
<accession>A0A1R4HCZ0</accession>
<gene>
    <name evidence="3 4" type="primary">yacG</name>
    <name evidence="4" type="ORF">CRENPOLYSF1_50114</name>
</gene>
<comment type="function">
    <text evidence="3">Inhibits all the catalytic activities of DNA gyrase by preventing its interaction with DNA. Acts by binding directly to the C-terminal domain of GyrB, which probably disrupts DNA binding by the gyrase.</text>
</comment>